<gene>
    <name evidence="1" type="ORF">DHETER_LOCUS13854</name>
</gene>
<feature type="non-terminal residue" evidence="1">
    <location>
        <position position="1"/>
    </location>
</feature>
<organism evidence="1 2">
    <name type="scientific">Dentiscutata heterogama</name>
    <dbReference type="NCBI Taxonomy" id="1316150"/>
    <lineage>
        <taxon>Eukaryota</taxon>
        <taxon>Fungi</taxon>
        <taxon>Fungi incertae sedis</taxon>
        <taxon>Mucoromycota</taxon>
        <taxon>Glomeromycotina</taxon>
        <taxon>Glomeromycetes</taxon>
        <taxon>Diversisporales</taxon>
        <taxon>Gigasporaceae</taxon>
        <taxon>Dentiscutata</taxon>
    </lineage>
</organism>
<dbReference type="Proteomes" id="UP000789702">
    <property type="component" value="Unassembled WGS sequence"/>
</dbReference>
<name>A0ACA9QBV6_9GLOM</name>
<reference evidence="1" key="1">
    <citation type="submission" date="2021-06" db="EMBL/GenBank/DDBJ databases">
        <authorList>
            <person name="Kallberg Y."/>
            <person name="Tangrot J."/>
            <person name="Rosling A."/>
        </authorList>
    </citation>
    <scope>NUCLEOTIDE SEQUENCE</scope>
    <source>
        <strain evidence="1">IL203A</strain>
    </source>
</reference>
<evidence type="ECO:0000313" key="2">
    <source>
        <dbReference type="Proteomes" id="UP000789702"/>
    </source>
</evidence>
<evidence type="ECO:0000313" key="1">
    <source>
        <dbReference type="EMBL" id="CAG8737811.1"/>
    </source>
</evidence>
<feature type="non-terminal residue" evidence="1">
    <location>
        <position position="63"/>
    </location>
</feature>
<protein>
    <submittedName>
        <fullName evidence="1">13287_t:CDS:1</fullName>
    </submittedName>
</protein>
<sequence>FRTFFIPATTSNTPLMDLSGTSDKQNNSNITTNIPDNSPPLKKKKTIENKSNNTNSNIYPRPL</sequence>
<comment type="caution">
    <text evidence="1">The sequence shown here is derived from an EMBL/GenBank/DDBJ whole genome shotgun (WGS) entry which is preliminary data.</text>
</comment>
<accession>A0ACA9QBV6</accession>
<proteinExistence type="predicted"/>
<dbReference type="EMBL" id="CAJVPU010039766">
    <property type="protein sequence ID" value="CAG8737811.1"/>
    <property type="molecule type" value="Genomic_DNA"/>
</dbReference>
<keyword evidence="2" id="KW-1185">Reference proteome</keyword>